<dbReference type="GO" id="GO:0042254">
    <property type="term" value="P:ribosome biogenesis"/>
    <property type="evidence" value="ECO:0007669"/>
    <property type="project" value="UniProtKB-UniRule"/>
</dbReference>
<dbReference type="GO" id="GO:0005737">
    <property type="term" value="C:cytoplasm"/>
    <property type="evidence" value="ECO:0007669"/>
    <property type="project" value="UniProtKB-SubCell"/>
</dbReference>
<sequence length="387" mass="41818">MIDTAVIKVKAGKGGDGKVSFRREKYIPKGGPDGGDGGDGGNVYLITDHNMATLLDFKSKPTYEGQNGEAGGSVQMSGAKGEDLYIKVPEGTLVYEILPDRKILLVDMVAQEDESQKVFLLARGGKGGKGNTRFKSSTNRTPIQFTKGTLGDEKDIQLEVKLVADIGLVGKPNAGKSTLINKLTNANAKTASYPFTTLTPNLGTALLKSGQNVIIADIPGLIEGASSGKGLGDDFLRHIERTRVICHVIDPLDGVVFDPDSYDDGKDFSKIVASNAVGCYKTIRQELSEYESDLTSKPELVVVNKCDITEVFEAQPAIEKGLLSIKDVESVVFISAATGEGIELLKDALMRVLDSAPKRTVFEADKIQETKRYTLRDLPNKRIVYNR</sequence>
<evidence type="ECO:0000313" key="11">
    <source>
        <dbReference type="Proteomes" id="UP000714817"/>
    </source>
</evidence>
<keyword evidence="2 7" id="KW-0963">Cytoplasm</keyword>
<dbReference type="Proteomes" id="UP000714817">
    <property type="component" value="Unassembled WGS sequence"/>
</dbReference>
<dbReference type="PROSITE" id="PS00905">
    <property type="entry name" value="GTP1_OBG"/>
    <property type="match status" value="1"/>
</dbReference>
<evidence type="ECO:0000256" key="1">
    <source>
        <dbReference type="ARBA" id="ARBA00007699"/>
    </source>
</evidence>
<dbReference type="InterPro" id="IPR031167">
    <property type="entry name" value="G_OBG"/>
</dbReference>
<dbReference type="SUPFAM" id="SSF82051">
    <property type="entry name" value="Obg GTP-binding protein N-terminal domain"/>
    <property type="match status" value="1"/>
</dbReference>
<dbReference type="InterPro" id="IPR045086">
    <property type="entry name" value="OBG_GTPase"/>
</dbReference>
<protein>
    <recommendedName>
        <fullName evidence="7">GTPase Obg</fullName>
        <ecNumber evidence="7">3.6.5.-</ecNumber>
    </recommendedName>
    <alternativeName>
        <fullName evidence="7">GTP-binding protein Obg</fullName>
    </alternativeName>
</protein>
<evidence type="ECO:0000256" key="2">
    <source>
        <dbReference type="ARBA" id="ARBA00022490"/>
    </source>
</evidence>
<dbReference type="AlphaFoldDB" id="A0A955E0W3"/>
<reference evidence="10" key="1">
    <citation type="submission" date="2020-04" db="EMBL/GenBank/DDBJ databases">
        <authorList>
            <person name="Zhang T."/>
        </authorList>
    </citation>
    <scope>NUCLEOTIDE SEQUENCE</scope>
    <source>
        <strain evidence="10">HKST-UBA80</strain>
    </source>
</reference>
<dbReference type="GO" id="GO:0005525">
    <property type="term" value="F:GTP binding"/>
    <property type="evidence" value="ECO:0007669"/>
    <property type="project" value="UniProtKB-UniRule"/>
</dbReference>
<proteinExistence type="inferred from homology"/>
<dbReference type="PRINTS" id="PR00326">
    <property type="entry name" value="GTP1OBG"/>
</dbReference>
<dbReference type="Gene3D" id="3.40.50.300">
    <property type="entry name" value="P-loop containing nucleotide triphosphate hydrolases"/>
    <property type="match status" value="1"/>
</dbReference>
<comment type="function">
    <text evidence="7">An essential GTPase which binds GTP, GDP and possibly (p)ppGpp with moderate affinity, with high nucleotide exchange rates and a fairly low GTP hydrolysis rate. Plays a role in control of the cell cycle, stress response, ribosome biogenesis and in those bacteria that undergo differentiation, in morphogenesis control.</text>
</comment>
<keyword evidence="6 7" id="KW-0342">GTP-binding</keyword>
<dbReference type="EC" id="3.6.5.-" evidence="7"/>
<evidence type="ECO:0000256" key="7">
    <source>
        <dbReference type="HAMAP-Rule" id="MF_01454"/>
    </source>
</evidence>
<dbReference type="PANTHER" id="PTHR11702:SF31">
    <property type="entry name" value="MITOCHONDRIAL RIBOSOME-ASSOCIATED GTPASE 2"/>
    <property type="match status" value="1"/>
</dbReference>
<dbReference type="CDD" id="cd01898">
    <property type="entry name" value="Obg"/>
    <property type="match status" value="1"/>
</dbReference>
<feature type="domain" description="OBG-type G" evidence="8">
    <location>
        <begin position="164"/>
        <end position="354"/>
    </location>
</feature>
<feature type="binding site" evidence="7">
    <location>
        <begin position="170"/>
        <end position="177"/>
    </location>
    <ligand>
        <name>GTP</name>
        <dbReference type="ChEBI" id="CHEBI:37565"/>
    </ligand>
</feature>
<evidence type="ECO:0000259" key="8">
    <source>
        <dbReference type="PROSITE" id="PS51710"/>
    </source>
</evidence>
<feature type="binding site" evidence="7">
    <location>
        <begin position="304"/>
        <end position="307"/>
    </location>
    <ligand>
        <name>GTP</name>
        <dbReference type="ChEBI" id="CHEBI:37565"/>
    </ligand>
</feature>
<dbReference type="Pfam" id="PF01926">
    <property type="entry name" value="MMR_HSR1"/>
    <property type="match status" value="1"/>
</dbReference>
<comment type="similarity">
    <text evidence="1 7">Belongs to the TRAFAC class OBG-HflX-like GTPase superfamily. OBG GTPase family.</text>
</comment>
<feature type="domain" description="Obg" evidence="9">
    <location>
        <begin position="1"/>
        <end position="163"/>
    </location>
</feature>
<dbReference type="InterPro" id="IPR036726">
    <property type="entry name" value="GTP1_OBG_dom_sf"/>
</dbReference>
<name>A0A955E0W3_UNCKA</name>
<evidence type="ECO:0000256" key="3">
    <source>
        <dbReference type="ARBA" id="ARBA00022741"/>
    </source>
</evidence>
<evidence type="ECO:0000256" key="6">
    <source>
        <dbReference type="ARBA" id="ARBA00023134"/>
    </source>
</evidence>
<gene>
    <name evidence="10" type="primary">obgE</name>
    <name evidence="7" type="synonym">obg</name>
    <name evidence="10" type="ORF">KDA10_02875</name>
</gene>
<dbReference type="InterPro" id="IPR027417">
    <property type="entry name" value="P-loop_NTPase"/>
</dbReference>
<accession>A0A955E0W3</accession>
<dbReference type="PANTHER" id="PTHR11702">
    <property type="entry name" value="DEVELOPMENTALLY REGULATED GTP-BINDING PROTEIN-RELATED"/>
    <property type="match status" value="1"/>
</dbReference>
<dbReference type="SUPFAM" id="SSF52540">
    <property type="entry name" value="P-loop containing nucleoside triphosphate hydrolases"/>
    <property type="match status" value="1"/>
</dbReference>
<dbReference type="PIRSF" id="PIRSF002401">
    <property type="entry name" value="GTP_bd_Obg/CgtA"/>
    <property type="match status" value="1"/>
</dbReference>
<dbReference type="HAMAP" id="MF_01454">
    <property type="entry name" value="GTPase_Obg"/>
    <property type="match status" value="1"/>
</dbReference>
<comment type="caution">
    <text evidence="10">The sequence shown here is derived from an EMBL/GenBank/DDBJ whole genome shotgun (WGS) entry which is preliminary data.</text>
</comment>
<keyword evidence="4 7" id="KW-0378">Hydrolase</keyword>
<dbReference type="Pfam" id="PF01018">
    <property type="entry name" value="GTP1_OBG"/>
    <property type="match status" value="1"/>
</dbReference>
<dbReference type="PROSITE" id="PS51710">
    <property type="entry name" value="G_OBG"/>
    <property type="match status" value="1"/>
</dbReference>
<feature type="binding site" evidence="7">
    <location>
        <position position="177"/>
    </location>
    <ligand>
        <name>Mg(2+)</name>
        <dbReference type="ChEBI" id="CHEBI:18420"/>
    </ligand>
</feature>
<evidence type="ECO:0000259" key="9">
    <source>
        <dbReference type="PROSITE" id="PS51883"/>
    </source>
</evidence>
<dbReference type="InterPro" id="IPR014100">
    <property type="entry name" value="GTP-bd_Obg/CgtA"/>
</dbReference>
<keyword evidence="3 7" id="KW-0547">Nucleotide-binding</keyword>
<evidence type="ECO:0000313" key="10">
    <source>
        <dbReference type="EMBL" id="MCA9302275.1"/>
    </source>
</evidence>
<comment type="cofactor">
    <cofactor evidence="7">
        <name>Mg(2+)</name>
        <dbReference type="ChEBI" id="CHEBI:18420"/>
    </cofactor>
</comment>
<feature type="binding site" evidence="7">
    <location>
        <begin position="195"/>
        <end position="199"/>
    </location>
    <ligand>
        <name>GTP</name>
        <dbReference type="ChEBI" id="CHEBI:37565"/>
    </ligand>
</feature>
<comment type="subunit">
    <text evidence="7">Monomer.</text>
</comment>
<feature type="binding site" evidence="7">
    <location>
        <begin position="217"/>
        <end position="220"/>
    </location>
    <ligand>
        <name>GTP</name>
        <dbReference type="ChEBI" id="CHEBI:37565"/>
    </ligand>
</feature>
<reference evidence="10" key="2">
    <citation type="journal article" date="2021" name="Microbiome">
        <title>Successional dynamics and alternative stable states in a saline activated sludge microbial community over 9 years.</title>
        <authorList>
            <person name="Wang Y."/>
            <person name="Ye J."/>
            <person name="Ju F."/>
            <person name="Liu L."/>
            <person name="Boyd J.A."/>
            <person name="Deng Y."/>
            <person name="Parks D.H."/>
            <person name="Jiang X."/>
            <person name="Yin X."/>
            <person name="Woodcroft B.J."/>
            <person name="Tyson G.W."/>
            <person name="Hugenholtz P."/>
            <person name="Polz M.F."/>
            <person name="Zhang T."/>
        </authorList>
    </citation>
    <scope>NUCLEOTIDE SEQUENCE</scope>
    <source>
        <strain evidence="10">HKST-UBA80</strain>
    </source>
</reference>
<comment type="subcellular location">
    <subcellularLocation>
        <location evidence="7">Cytoplasm</location>
    </subcellularLocation>
</comment>
<dbReference type="Gene3D" id="2.70.210.12">
    <property type="entry name" value="GTP1/OBG domain"/>
    <property type="match status" value="1"/>
</dbReference>
<feature type="binding site" evidence="7">
    <location>
        <position position="197"/>
    </location>
    <ligand>
        <name>Mg(2+)</name>
        <dbReference type="ChEBI" id="CHEBI:18420"/>
    </ligand>
</feature>
<dbReference type="InterPro" id="IPR006073">
    <property type="entry name" value="GTP-bd"/>
</dbReference>
<dbReference type="NCBIfam" id="TIGR02729">
    <property type="entry name" value="Obg_CgtA"/>
    <property type="match status" value="1"/>
</dbReference>
<evidence type="ECO:0000256" key="4">
    <source>
        <dbReference type="ARBA" id="ARBA00022801"/>
    </source>
</evidence>
<keyword evidence="7" id="KW-0479">Metal-binding</keyword>
<dbReference type="InterPro" id="IPR006169">
    <property type="entry name" value="GTP1_OBG_dom"/>
</dbReference>
<organism evidence="10 11">
    <name type="scientific">candidate division WWE3 bacterium</name>
    <dbReference type="NCBI Taxonomy" id="2053526"/>
    <lineage>
        <taxon>Bacteria</taxon>
        <taxon>Katanobacteria</taxon>
    </lineage>
</organism>
<dbReference type="NCBIfam" id="NF008956">
    <property type="entry name" value="PRK12299.1"/>
    <property type="match status" value="1"/>
</dbReference>
<feature type="binding site" evidence="7">
    <location>
        <begin position="335"/>
        <end position="337"/>
    </location>
    <ligand>
        <name>GTP</name>
        <dbReference type="ChEBI" id="CHEBI:37565"/>
    </ligand>
</feature>
<dbReference type="GO" id="GO:0003924">
    <property type="term" value="F:GTPase activity"/>
    <property type="evidence" value="ECO:0007669"/>
    <property type="project" value="UniProtKB-UniRule"/>
</dbReference>
<dbReference type="InterPro" id="IPR006074">
    <property type="entry name" value="GTP1-OBG_CS"/>
</dbReference>
<dbReference type="GO" id="GO:0000287">
    <property type="term" value="F:magnesium ion binding"/>
    <property type="evidence" value="ECO:0007669"/>
    <property type="project" value="InterPro"/>
</dbReference>
<evidence type="ECO:0000256" key="5">
    <source>
        <dbReference type="ARBA" id="ARBA00022842"/>
    </source>
</evidence>
<dbReference type="PROSITE" id="PS51883">
    <property type="entry name" value="OBG"/>
    <property type="match status" value="1"/>
</dbReference>
<keyword evidence="5 7" id="KW-0460">Magnesium</keyword>
<dbReference type="EMBL" id="JAGQNY010000010">
    <property type="protein sequence ID" value="MCA9302275.1"/>
    <property type="molecule type" value="Genomic_DNA"/>
</dbReference>
<dbReference type="FunFam" id="2.70.210.12:FF:000001">
    <property type="entry name" value="GTPase Obg"/>
    <property type="match status" value="1"/>
</dbReference>